<evidence type="ECO:0000313" key="1">
    <source>
        <dbReference type="EMBL" id="MDO3678249.1"/>
    </source>
</evidence>
<sequence>MKGGWTDEQQYEKIIARMNTELLSGKEAADLIVLDPFPVSKYVNKKMLANLSEMMEKDLSFPKDQVYGNLLDGLKLNGSLYYMPMSFYMGFLWKTTTLRWWMR</sequence>
<proteinExistence type="predicted"/>
<comment type="caution">
    <text evidence="1">The sequence shown here is derived from an EMBL/GenBank/DDBJ whole genome shotgun (WGS) entry which is preliminary data.</text>
</comment>
<protein>
    <submittedName>
        <fullName evidence="1">Uncharacterized protein</fullName>
    </submittedName>
</protein>
<name>A0ABT8VB90_9BACL</name>
<evidence type="ECO:0000313" key="2">
    <source>
        <dbReference type="Proteomes" id="UP001168883"/>
    </source>
</evidence>
<dbReference type="Gene3D" id="3.40.190.10">
    <property type="entry name" value="Periplasmic binding protein-like II"/>
    <property type="match status" value="1"/>
</dbReference>
<dbReference type="SUPFAM" id="SSF53850">
    <property type="entry name" value="Periplasmic binding protein-like II"/>
    <property type="match status" value="1"/>
</dbReference>
<dbReference type="RefSeq" id="WP_302878798.1">
    <property type="nucleotide sequence ID" value="NZ_JAUMKJ010000016.1"/>
</dbReference>
<organism evidence="1 2">
    <name type="scientific">Paenibacillus ehimensis</name>
    <dbReference type="NCBI Taxonomy" id="79264"/>
    <lineage>
        <taxon>Bacteria</taxon>
        <taxon>Bacillati</taxon>
        <taxon>Bacillota</taxon>
        <taxon>Bacilli</taxon>
        <taxon>Bacillales</taxon>
        <taxon>Paenibacillaceae</taxon>
        <taxon>Paenibacillus</taxon>
    </lineage>
</organism>
<dbReference type="EMBL" id="JAUMKJ010000016">
    <property type="protein sequence ID" value="MDO3678249.1"/>
    <property type="molecule type" value="Genomic_DNA"/>
</dbReference>
<dbReference type="Proteomes" id="UP001168883">
    <property type="component" value="Unassembled WGS sequence"/>
</dbReference>
<keyword evidence="2" id="KW-1185">Reference proteome</keyword>
<gene>
    <name evidence="1" type="ORF">Q3C12_14655</name>
</gene>
<accession>A0ABT8VB90</accession>
<reference evidence="1" key="1">
    <citation type="submission" date="2023-07" db="EMBL/GenBank/DDBJ databases">
        <authorList>
            <person name="Aktuganov G."/>
            <person name="Boyko T."/>
            <person name="Delegan Y."/>
            <person name="Galimzianova N."/>
            <person name="Gilvanova E."/>
            <person name="Korobov V."/>
            <person name="Kuzmina L."/>
            <person name="Melentiev A."/>
            <person name="Milman P."/>
            <person name="Ryabova A."/>
            <person name="Stupak E."/>
            <person name="Yasakov T."/>
            <person name="Zharikova N."/>
            <person name="Zhurenko E."/>
        </authorList>
    </citation>
    <scope>NUCLEOTIDE SEQUENCE</scope>
    <source>
        <strain evidence="1">IB-739</strain>
    </source>
</reference>